<name>A0ABX8TE09_9CAUL</name>
<dbReference type="Proteomes" id="UP000824334">
    <property type="component" value="Chromosome"/>
</dbReference>
<proteinExistence type="predicted"/>
<dbReference type="EMBL" id="CP080034">
    <property type="protein sequence ID" value="QYC09184.1"/>
    <property type="molecule type" value="Genomic_DNA"/>
</dbReference>
<keyword evidence="2" id="KW-1185">Reference proteome</keyword>
<dbReference type="CDD" id="cd10451">
    <property type="entry name" value="GIY-YIG_LuxR_like"/>
    <property type="match status" value="1"/>
</dbReference>
<reference evidence="1 2" key="1">
    <citation type="submission" date="2021-07" db="EMBL/GenBank/DDBJ databases">
        <title>Isolation and characterization of bacteria from a gold mining with a capacity of golden bioaccumulation.</title>
        <authorList>
            <person name="Yang X.J."/>
        </authorList>
    </citation>
    <scope>NUCLEOTIDE SEQUENCE [LARGE SCALE GENOMIC DNA]</scope>
    <source>
        <strain evidence="1 2">Au29</strain>
    </source>
</reference>
<dbReference type="RefSeq" id="WP_219354818.1">
    <property type="nucleotide sequence ID" value="NZ_CP080034.1"/>
</dbReference>
<accession>A0ABX8TE09</accession>
<organism evidence="1 2">
    <name type="scientific">Brevundimonas nasdae</name>
    <dbReference type="NCBI Taxonomy" id="172043"/>
    <lineage>
        <taxon>Bacteria</taxon>
        <taxon>Pseudomonadati</taxon>
        <taxon>Pseudomonadota</taxon>
        <taxon>Alphaproteobacteria</taxon>
        <taxon>Caulobacterales</taxon>
        <taxon>Caulobacteraceae</taxon>
        <taxon>Brevundimonas</taxon>
    </lineage>
</organism>
<evidence type="ECO:0000313" key="1">
    <source>
        <dbReference type="EMBL" id="QYC09184.1"/>
    </source>
</evidence>
<evidence type="ECO:0000313" key="2">
    <source>
        <dbReference type="Proteomes" id="UP000824334"/>
    </source>
</evidence>
<dbReference type="GeneID" id="94375839"/>
<sequence>MTGAARKDLIAAYKERPTIAGVFAVMCTATGQTWVGQSRHIDTQQNGLWFALKQGASPFASLQQAWKAHTPEDFRFEQLDRLSPDLSDMARKDELKKRAALWANRLQADLI</sequence>
<gene>
    <name evidence="1" type="ORF">KWG56_11205</name>
</gene>
<protein>
    <submittedName>
        <fullName evidence="1">GIY-YIG nuclease family protein</fullName>
    </submittedName>
</protein>